<dbReference type="AlphaFoldDB" id="A0AAP0B8L6"/>
<feature type="region of interest" description="Disordered" evidence="1">
    <location>
        <begin position="114"/>
        <end position="142"/>
    </location>
</feature>
<dbReference type="Proteomes" id="UP001418222">
    <property type="component" value="Unassembled WGS sequence"/>
</dbReference>
<gene>
    <name evidence="3" type="ORF">KSP39_PZI015954</name>
</gene>
<proteinExistence type="predicted"/>
<feature type="region of interest" description="Disordered" evidence="1">
    <location>
        <begin position="493"/>
        <end position="526"/>
    </location>
</feature>
<name>A0AAP0B8L6_9ASPA</name>
<reference evidence="3 4" key="1">
    <citation type="journal article" date="2022" name="Nat. Plants">
        <title>Genomes of leafy and leafless Platanthera orchids illuminate the evolution of mycoheterotrophy.</title>
        <authorList>
            <person name="Li M.H."/>
            <person name="Liu K.W."/>
            <person name="Li Z."/>
            <person name="Lu H.C."/>
            <person name="Ye Q.L."/>
            <person name="Zhang D."/>
            <person name="Wang J.Y."/>
            <person name="Li Y.F."/>
            <person name="Zhong Z.M."/>
            <person name="Liu X."/>
            <person name="Yu X."/>
            <person name="Liu D.K."/>
            <person name="Tu X.D."/>
            <person name="Liu B."/>
            <person name="Hao Y."/>
            <person name="Liao X.Y."/>
            <person name="Jiang Y.T."/>
            <person name="Sun W.H."/>
            <person name="Chen J."/>
            <person name="Chen Y.Q."/>
            <person name="Ai Y."/>
            <person name="Zhai J.W."/>
            <person name="Wu S.S."/>
            <person name="Zhou Z."/>
            <person name="Hsiao Y.Y."/>
            <person name="Wu W.L."/>
            <person name="Chen Y.Y."/>
            <person name="Lin Y.F."/>
            <person name="Hsu J.L."/>
            <person name="Li C.Y."/>
            <person name="Wang Z.W."/>
            <person name="Zhao X."/>
            <person name="Zhong W.Y."/>
            <person name="Ma X.K."/>
            <person name="Ma L."/>
            <person name="Huang J."/>
            <person name="Chen G.Z."/>
            <person name="Huang M.Z."/>
            <person name="Huang L."/>
            <person name="Peng D.H."/>
            <person name="Luo Y.B."/>
            <person name="Zou S.Q."/>
            <person name="Chen S.P."/>
            <person name="Lan S."/>
            <person name="Tsai W.C."/>
            <person name="Van de Peer Y."/>
            <person name="Liu Z.J."/>
        </authorList>
    </citation>
    <scope>NUCLEOTIDE SEQUENCE [LARGE SCALE GENOMIC DNA]</scope>
    <source>
        <strain evidence="3">Lor287</strain>
    </source>
</reference>
<dbReference type="InterPro" id="IPR024752">
    <property type="entry name" value="Myb/SANT-like_dom"/>
</dbReference>
<protein>
    <recommendedName>
        <fullName evidence="2">Myb/SANT-like domain-containing protein</fullName>
    </recommendedName>
</protein>
<evidence type="ECO:0000313" key="3">
    <source>
        <dbReference type="EMBL" id="KAK8933591.1"/>
    </source>
</evidence>
<feature type="compositionally biased region" description="Basic and acidic residues" evidence="1">
    <location>
        <begin position="494"/>
        <end position="503"/>
    </location>
</feature>
<feature type="domain" description="Myb/SANT-like" evidence="2">
    <location>
        <begin position="2"/>
        <end position="93"/>
    </location>
</feature>
<keyword evidence="4" id="KW-1185">Reference proteome</keyword>
<evidence type="ECO:0000313" key="4">
    <source>
        <dbReference type="Proteomes" id="UP001418222"/>
    </source>
</evidence>
<dbReference type="PANTHER" id="PTHR46929:SF3">
    <property type="entry name" value="MYB_SANT-LIKE DOMAIN-CONTAINING PROTEIN"/>
    <property type="match status" value="1"/>
</dbReference>
<organism evidence="3 4">
    <name type="scientific">Platanthera zijinensis</name>
    <dbReference type="NCBI Taxonomy" id="2320716"/>
    <lineage>
        <taxon>Eukaryota</taxon>
        <taxon>Viridiplantae</taxon>
        <taxon>Streptophyta</taxon>
        <taxon>Embryophyta</taxon>
        <taxon>Tracheophyta</taxon>
        <taxon>Spermatophyta</taxon>
        <taxon>Magnoliopsida</taxon>
        <taxon>Liliopsida</taxon>
        <taxon>Asparagales</taxon>
        <taxon>Orchidaceae</taxon>
        <taxon>Orchidoideae</taxon>
        <taxon>Orchideae</taxon>
        <taxon>Orchidinae</taxon>
        <taxon>Platanthera</taxon>
    </lineage>
</organism>
<evidence type="ECO:0000259" key="2">
    <source>
        <dbReference type="Pfam" id="PF12776"/>
    </source>
</evidence>
<accession>A0AAP0B8L6</accession>
<dbReference type="EMBL" id="JBBWWQ010000013">
    <property type="protein sequence ID" value="KAK8933591.1"/>
    <property type="molecule type" value="Genomic_DNA"/>
</dbReference>
<comment type="caution">
    <text evidence="3">The sequence shown here is derived from an EMBL/GenBank/DDBJ whole genome shotgun (WGS) entry which is preliminary data.</text>
</comment>
<sequence>MDMDRCLTGALLEQQCLGNKAVNGWKAIAFTVAINALKDDCNVTVNKEKVLSRLKTSNKYYQEVSAMLNTSGLGWDWDRNIVKVDNEDVWANYATGSDAATGYEATNAIDLDDSGGEESYSCGKRIKSSTSSQPSKKKNPTSDDILADVVSSIARSLTLPASGVFVIKAASYVGFLPEDPLFSYVLLTQFTLPPVVAIALYDPIDVNMSQKYIQESEIQRLYLMMGQGIKPISCASARNIVAIKFFQLCCRNIRDQLISSGFEQLKMMLISLKTIFGSSRLQIFSWMLSGDGVDLLECLKIQMEVDVEKGETVAQDEEDKVDDSAEKQRGARRQGIFFKHDEVSSKTIPTNFDRLAIEANTGIGISRQYSIPQYSSILNSNIKFQFRANERSLIVILTQIKTMVPTDNVLAEHEERYHILCDALQGLPVLFRLERTLWSGTSIEVCGGVCPLPWSAQNDHVRSGWTFYVQGVEFSSGLSRLSVEFQHGFPPSDRWADRAHQPDTRGSSEPMHFGPRRALRETITAD</sequence>
<evidence type="ECO:0000256" key="1">
    <source>
        <dbReference type="SAM" id="MobiDB-lite"/>
    </source>
</evidence>
<dbReference type="Pfam" id="PF12776">
    <property type="entry name" value="Myb_DNA-bind_3"/>
    <property type="match status" value="1"/>
</dbReference>
<dbReference type="PANTHER" id="PTHR46929">
    <property type="entry name" value="EXPRESSED PROTEIN"/>
    <property type="match status" value="1"/>
</dbReference>